<dbReference type="PANTHER" id="PTHR15751">
    <property type="entry name" value="TRAFFICKING KINESIN-BINDING PROTEIN"/>
    <property type="match status" value="1"/>
</dbReference>
<dbReference type="GO" id="GO:0048311">
    <property type="term" value="P:mitochondrion distribution"/>
    <property type="evidence" value="ECO:0007669"/>
    <property type="project" value="TreeGrafter"/>
</dbReference>
<evidence type="ECO:0000256" key="2">
    <source>
        <dbReference type="ARBA" id="ARBA00007007"/>
    </source>
</evidence>
<dbReference type="AlphaFoldDB" id="A0AA88I8Q3"/>
<sequence>MIEVGVSVEPERCTRETITDIRTESHIPEVELISLLEEQLPQYKLRADTLTDFAGYKEADWFIPPPITRVNKQGVIFTDEQIRQILNYFVLSGERISQMTKTYDDIEAVTKLLEEKEKDLELAALIGQSLLCKNKTLEEKLTSLDCELSAANEAVTQLKHDLTLKTELLQLYTHDIEDSGSDGGTPLGLRSLTLDLLQRKISGLEADNKKLRVEASQLANETDDTEEKEQQLLQDIFNQLSEANSQVKLLTDEINTKYEENAKQQDEISALVAQVSEFKTRSKNLSAENEELIMQLTVARECQNELATELADLKERYAEVLDLLRELQEHLKRQGKKSLPTVRLGGVGMPSLNPSPLPPTLCGPDSLAAELAFSSLDSESSVDSGISARSRKGPHLQRLFDTVRCVNRAQEASLRSPFNSGLSSSVLSSPRLATGFPSLNNQLVTPEIKLEDVDANDPVDENTSIIEDYPSTSRPGIPGTPGSFDLTVALRRLDQITTTPSAFTPPRSLSLTTVIDTNCRWRTPDTIMSTGCSSSILSDSSWGVPEKLKPFQIVKPMEGSVTLGHWSRLAQPHIGSILEEQEGVTTKCSNPVLDSIFTYDEYTLSDIEEDEVLHPGKSFESSGPIYTFINSVVKHPDGDTLTTPCLGDAQMSVGEAPIEDRSSIRQGSCKTFSTNVGIARALHEWGLGSHMSDSSSPAETVTPCNSRDHSPSQSPTRDLSAPGGFTDFLNQSAALFKRTLTGQSPDEKPRGRLTKRRSYNRASPSDMKALTQINLMGKLEELGLEKVIPRRGVSPAVLRQALEASLVATHILDRSESDLKNEGSNKPTGDIENSENCQLNNVADSSVLPSSGNLFG</sequence>
<dbReference type="InterPro" id="IPR051946">
    <property type="entry name" value="Intracell_Traff-Reg"/>
</dbReference>
<dbReference type="PANTHER" id="PTHR15751:SF12">
    <property type="entry name" value="TRAFFICKING KINESIN-BINDING PROTEIN MILT"/>
    <property type="match status" value="1"/>
</dbReference>
<evidence type="ECO:0000256" key="4">
    <source>
        <dbReference type="ARBA" id="ARBA00023128"/>
    </source>
</evidence>
<feature type="compositionally biased region" description="Polar residues" evidence="6">
    <location>
        <begin position="834"/>
        <end position="856"/>
    </location>
</feature>
<comment type="caution">
    <text evidence="9">The sequence shown here is derived from an EMBL/GenBank/DDBJ whole genome shotgun (WGS) entry which is preliminary data.</text>
</comment>
<dbReference type="InterPro" id="IPR022154">
    <property type="entry name" value="TRAK1/2_C"/>
</dbReference>
<feature type="region of interest" description="Disordered" evidence="6">
    <location>
        <begin position="461"/>
        <end position="480"/>
    </location>
</feature>
<dbReference type="GO" id="GO:0047496">
    <property type="term" value="P:vesicle transport along microtubule"/>
    <property type="evidence" value="ECO:0007669"/>
    <property type="project" value="TreeGrafter"/>
</dbReference>
<accession>A0AA88I8Q3</accession>
<comment type="subcellular location">
    <subcellularLocation>
        <location evidence="1">Mitochondrion</location>
    </subcellularLocation>
</comment>
<feature type="domain" description="HAP1 N-terminal" evidence="8">
    <location>
        <begin position="37"/>
        <end position="337"/>
    </location>
</feature>
<keyword evidence="4" id="KW-0496">Mitochondrion</keyword>
<dbReference type="Pfam" id="PF12448">
    <property type="entry name" value="Milton"/>
    <property type="match status" value="1"/>
</dbReference>
<comment type="similarity">
    <text evidence="2">Belongs to the milton family.</text>
</comment>
<dbReference type="GO" id="GO:0005739">
    <property type="term" value="C:mitochondrion"/>
    <property type="evidence" value="ECO:0007669"/>
    <property type="project" value="UniProtKB-SubCell"/>
</dbReference>
<feature type="region of interest" description="Disordered" evidence="6">
    <location>
        <begin position="689"/>
        <end position="724"/>
    </location>
</feature>
<dbReference type="SMART" id="SM01424">
    <property type="entry name" value="HAP1_N"/>
    <property type="match status" value="1"/>
</dbReference>
<feature type="coiled-coil region" evidence="5">
    <location>
        <begin position="194"/>
        <end position="267"/>
    </location>
</feature>
<name>A0AA88I8Q3_ARTSF</name>
<dbReference type="InterPro" id="IPR006933">
    <property type="entry name" value="HAP1_N"/>
</dbReference>
<dbReference type="GO" id="GO:0006605">
    <property type="term" value="P:protein targeting"/>
    <property type="evidence" value="ECO:0007669"/>
    <property type="project" value="TreeGrafter"/>
</dbReference>
<protein>
    <recommendedName>
        <fullName evidence="11">Trafficking kinesin-binding protein milt</fullName>
    </recommendedName>
</protein>
<evidence type="ECO:0000313" key="10">
    <source>
        <dbReference type="Proteomes" id="UP001187531"/>
    </source>
</evidence>
<feature type="compositionally biased region" description="Polar residues" evidence="6">
    <location>
        <begin position="691"/>
        <end position="717"/>
    </location>
</feature>
<keyword evidence="3 5" id="KW-0175">Coiled coil</keyword>
<evidence type="ECO:0000256" key="6">
    <source>
        <dbReference type="SAM" id="MobiDB-lite"/>
    </source>
</evidence>
<dbReference type="Pfam" id="PF04849">
    <property type="entry name" value="HAP1_N"/>
    <property type="match status" value="1"/>
</dbReference>
<evidence type="ECO:0000313" key="9">
    <source>
        <dbReference type="EMBL" id="KAK2723935.1"/>
    </source>
</evidence>
<dbReference type="GO" id="GO:0017022">
    <property type="term" value="F:myosin binding"/>
    <property type="evidence" value="ECO:0007669"/>
    <property type="project" value="TreeGrafter"/>
</dbReference>
<evidence type="ECO:0000259" key="8">
    <source>
        <dbReference type="SMART" id="SM01424"/>
    </source>
</evidence>
<feature type="region of interest" description="Disordered" evidence="6">
    <location>
        <begin position="737"/>
        <end position="765"/>
    </location>
</feature>
<evidence type="ECO:0000256" key="3">
    <source>
        <dbReference type="ARBA" id="ARBA00023054"/>
    </source>
</evidence>
<reference evidence="9" key="1">
    <citation type="submission" date="2023-07" db="EMBL/GenBank/DDBJ databases">
        <title>Chromosome-level genome assembly of Artemia franciscana.</title>
        <authorList>
            <person name="Jo E."/>
        </authorList>
    </citation>
    <scope>NUCLEOTIDE SEQUENCE</scope>
    <source>
        <tissue evidence="9">Whole body</tissue>
    </source>
</reference>
<feature type="region of interest" description="Disordered" evidence="6">
    <location>
        <begin position="817"/>
        <end position="856"/>
    </location>
</feature>
<keyword evidence="10" id="KW-1185">Reference proteome</keyword>
<feature type="non-terminal residue" evidence="9">
    <location>
        <position position="856"/>
    </location>
</feature>
<dbReference type="GO" id="GO:0031410">
    <property type="term" value="C:cytoplasmic vesicle"/>
    <property type="evidence" value="ECO:0007669"/>
    <property type="project" value="TreeGrafter"/>
</dbReference>
<gene>
    <name evidence="9" type="ORF">QYM36_002322</name>
</gene>
<evidence type="ECO:0000259" key="7">
    <source>
        <dbReference type="SMART" id="SM01423"/>
    </source>
</evidence>
<feature type="coiled-coil region" evidence="5">
    <location>
        <begin position="303"/>
        <end position="334"/>
    </location>
</feature>
<organism evidence="9 10">
    <name type="scientific">Artemia franciscana</name>
    <name type="common">Brine shrimp</name>
    <name type="synonym">Artemia sanfranciscana</name>
    <dbReference type="NCBI Taxonomy" id="6661"/>
    <lineage>
        <taxon>Eukaryota</taxon>
        <taxon>Metazoa</taxon>
        <taxon>Ecdysozoa</taxon>
        <taxon>Arthropoda</taxon>
        <taxon>Crustacea</taxon>
        <taxon>Branchiopoda</taxon>
        <taxon>Anostraca</taxon>
        <taxon>Artemiidae</taxon>
        <taxon>Artemia</taxon>
    </lineage>
</organism>
<evidence type="ECO:0000256" key="1">
    <source>
        <dbReference type="ARBA" id="ARBA00004173"/>
    </source>
</evidence>
<evidence type="ECO:0008006" key="11">
    <source>
        <dbReference type="Google" id="ProtNLM"/>
    </source>
</evidence>
<evidence type="ECO:0000256" key="5">
    <source>
        <dbReference type="SAM" id="Coils"/>
    </source>
</evidence>
<dbReference type="SMART" id="SM01423">
    <property type="entry name" value="Milton"/>
    <property type="match status" value="1"/>
</dbReference>
<proteinExistence type="inferred from homology"/>
<dbReference type="EMBL" id="JAVRJZ010000004">
    <property type="protein sequence ID" value="KAK2723935.1"/>
    <property type="molecule type" value="Genomic_DNA"/>
</dbReference>
<dbReference type="Proteomes" id="UP001187531">
    <property type="component" value="Unassembled WGS sequence"/>
</dbReference>
<feature type="domain" description="Trafficking kinesin-binding protein C-terminal" evidence="7">
    <location>
        <begin position="409"/>
        <end position="560"/>
    </location>
</feature>
<feature type="compositionally biased region" description="Polar residues" evidence="6">
    <location>
        <begin position="461"/>
        <end position="474"/>
    </location>
</feature>